<reference evidence="1 2" key="1">
    <citation type="submission" date="2019-09" db="EMBL/GenBank/DDBJ databases">
        <authorList>
            <person name="Chandra G."/>
            <person name="Truman W A."/>
        </authorList>
    </citation>
    <scope>NUCLEOTIDE SEQUENCE [LARGE SCALE GENOMIC DNA]</scope>
    <source>
        <strain evidence="1">PS655</strain>
    </source>
</reference>
<dbReference type="Proteomes" id="UP000327167">
    <property type="component" value="Unassembled WGS sequence"/>
</dbReference>
<protein>
    <submittedName>
        <fullName evidence="1">Uncharacterized protein</fullName>
    </submittedName>
</protein>
<organism evidence="1 2">
    <name type="scientific">Pseudomonas fluorescens</name>
    <dbReference type="NCBI Taxonomy" id="294"/>
    <lineage>
        <taxon>Bacteria</taxon>
        <taxon>Pseudomonadati</taxon>
        <taxon>Pseudomonadota</taxon>
        <taxon>Gammaproteobacteria</taxon>
        <taxon>Pseudomonadales</taxon>
        <taxon>Pseudomonadaceae</taxon>
        <taxon>Pseudomonas</taxon>
    </lineage>
</organism>
<evidence type="ECO:0000313" key="1">
    <source>
        <dbReference type="EMBL" id="VVM98677.1"/>
    </source>
</evidence>
<evidence type="ECO:0000313" key="2">
    <source>
        <dbReference type="Proteomes" id="UP000327167"/>
    </source>
</evidence>
<sequence length="49" mass="5649">MLKIFWRIIAKVLARPAIADWLIASAKLTPYQHIMSADGTEMYMGRCHE</sequence>
<name>A0A5E6U298_PSEFL</name>
<dbReference type="EMBL" id="CABVHJ010000009">
    <property type="protein sequence ID" value="VVM98677.1"/>
    <property type="molecule type" value="Genomic_DNA"/>
</dbReference>
<proteinExistence type="predicted"/>
<accession>A0A5E6U298</accession>
<dbReference type="RefSeq" id="WP_191630903.1">
    <property type="nucleotide sequence ID" value="NZ_CABVHJ010000009.1"/>
</dbReference>
<dbReference type="AlphaFoldDB" id="A0A5E6U298"/>
<gene>
    <name evidence="1" type="ORF">PS655_03215</name>
</gene>